<dbReference type="InterPro" id="IPR000387">
    <property type="entry name" value="Tyr_Pase_dom"/>
</dbReference>
<dbReference type="PANTHER" id="PTHR19134">
    <property type="entry name" value="RECEPTOR-TYPE TYROSINE-PROTEIN PHOSPHATASE"/>
    <property type="match status" value="1"/>
</dbReference>
<protein>
    <submittedName>
        <fullName evidence="3">Protein tyrosine phosphatase</fullName>
    </submittedName>
</protein>
<dbReference type="Gene3D" id="3.90.190.10">
    <property type="entry name" value="Protein tyrosine phosphatase superfamily"/>
    <property type="match status" value="1"/>
</dbReference>
<evidence type="ECO:0000313" key="3">
    <source>
        <dbReference type="EMBL" id="ACE75315.1"/>
    </source>
</evidence>
<feature type="domain" description="Tyrosine specific protein phosphatases" evidence="2">
    <location>
        <begin position="196"/>
        <end position="275"/>
    </location>
</feature>
<dbReference type="EMBL" id="EF710652">
    <property type="protein sequence ID" value="ACE75315.1"/>
    <property type="molecule type" value="Genomic_DNA"/>
</dbReference>
<evidence type="ECO:0000259" key="2">
    <source>
        <dbReference type="PROSITE" id="PS50056"/>
    </source>
</evidence>
<evidence type="ECO:0000259" key="1">
    <source>
        <dbReference type="PROSITE" id="PS50055"/>
    </source>
</evidence>
<dbReference type="GO" id="GO:0009653">
    <property type="term" value="P:anatomical structure morphogenesis"/>
    <property type="evidence" value="ECO:0007669"/>
    <property type="project" value="UniProtKB-ARBA"/>
</dbReference>
<dbReference type="SUPFAM" id="SSF52799">
    <property type="entry name" value="(Phosphotyrosine protein) phosphatases II"/>
    <property type="match status" value="1"/>
</dbReference>
<dbReference type="InterPro" id="IPR003595">
    <property type="entry name" value="Tyr_Pase_cat"/>
</dbReference>
<feature type="domain" description="Tyrosine-protein phosphatase" evidence="1">
    <location>
        <begin position="55"/>
        <end position="284"/>
    </location>
</feature>
<name>B7S8U0_GLYIN</name>
<dbReference type="PROSITE" id="PS50056">
    <property type="entry name" value="TYR_PHOSPHATASE_2"/>
    <property type="match status" value="1"/>
</dbReference>
<dbReference type="SMART" id="SM00404">
    <property type="entry name" value="PTPc_motif"/>
    <property type="match status" value="1"/>
</dbReference>
<dbReference type="PRINTS" id="PR00700">
    <property type="entry name" value="PRTYPHPHTASE"/>
</dbReference>
<dbReference type="AlphaFoldDB" id="B7S8U0"/>
<dbReference type="PROSITE" id="PS50055">
    <property type="entry name" value="TYR_PHOSPHATASE_PTP"/>
    <property type="match status" value="1"/>
</dbReference>
<dbReference type="CDD" id="cd00047">
    <property type="entry name" value="PTPc"/>
    <property type="match status" value="1"/>
</dbReference>
<dbReference type="PANTHER" id="PTHR19134:SF534">
    <property type="entry name" value="LD27988P"/>
    <property type="match status" value="1"/>
</dbReference>
<dbReference type="SMART" id="SM00194">
    <property type="entry name" value="PTPc"/>
    <property type="match status" value="1"/>
</dbReference>
<organism evidence="3">
    <name type="scientific">Glyptapanteles indiensis</name>
    <name type="common">Parasitoid wasp</name>
    <dbReference type="NCBI Taxonomy" id="92994"/>
    <lineage>
        <taxon>Eukaryota</taxon>
        <taxon>Metazoa</taxon>
        <taxon>Ecdysozoa</taxon>
        <taxon>Arthropoda</taxon>
        <taxon>Hexapoda</taxon>
        <taxon>Insecta</taxon>
        <taxon>Pterygota</taxon>
        <taxon>Neoptera</taxon>
        <taxon>Endopterygota</taxon>
        <taxon>Hymenoptera</taxon>
        <taxon>Apocrita</taxon>
        <taxon>Ichneumonoidea</taxon>
        <taxon>Braconidae</taxon>
        <taxon>Microgastrinae</taxon>
        <taxon>Glyptapanteles</taxon>
    </lineage>
</organism>
<proteinExistence type="predicted"/>
<dbReference type="InterPro" id="IPR029021">
    <property type="entry name" value="Prot-tyrosine_phosphatase-like"/>
</dbReference>
<gene>
    <name evidence="3" type="ORF">GIP_L3_0180</name>
</gene>
<reference evidence="3" key="1">
    <citation type="submission" date="2007-06" db="EMBL/GenBank/DDBJ databases">
        <title>Bracovirus Evolution: Comparative Genomics of Multiple Viral and Proviral Genomes.</title>
        <authorList>
            <person name="Desjardins C.A."/>
            <person name="Gundersen-Rindal D.E."/>
            <person name="Hostetler J.B."/>
            <person name="Tallon L.J."/>
            <person name="Utterback T.R."/>
            <person name="Fuester R.W."/>
            <person name="Schatz M.C."/>
            <person name="Pedroni M.J."/>
            <person name="Fadrosh D.W."/>
            <person name="Haas B.J."/>
            <person name="Toms B.S."/>
            <person name="Chen D."/>
            <person name="Nene V."/>
        </authorList>
    </citation>
    <scope>NUCLEOTIDE SEQUENCE</scope>
</reference>
<sequence length="295" mass="34154">MAINYAVNINGRDFLHFMDKPGSLSSIIAEYYSFVPKQEEEQNSLSAQNVIEGIKGRGMQLVRYLRSCVKLRNEETILEASFIDGYQFYRKYMCIKSVQDNDCEKFWRAVWNHKVQIIVMISQSSVPSYQYWFPKEGCVIVGDKFKVKTLKISIKPHYNLTLLALTDQSSRVQKISHYQYTAWPQDSFSHQPDALIDFFCNVNDMWLQLGRQTTDKKMAPIIVQCLDGIGSSAVFCVFDICVAQFDKTGTLSLPSVLKKVRQQKYGYINHLNDYVLCYQLLGVYVKRKLFSLPFI</sequence>
<accession>B7S8U0</accession>
<dbReference type="GO" id="GO:0048666">
    <property type="term" value="P:neuron development"/>
    <property type="evidence" value="ECO:0007669"/>
    <property type="project" value="UniProtKB-ARBA"/>
</dbReference>
<dbReference type="InterPro" id="IPR050348">
    <property type="entry name" value="Protein-Tyr_Phosphatase"/>
</dbReference>
<dbReference type="GO" id="GO:0004725">
    <property type="term" value="F:protein tyrosine phosphatase activity"/>
    <property type="evidence" value="ECO:0007669"/>
    <property type="project" value="InterPro"/>
</dbReference>
<dbReference type="InterPro" id="IPR000242">
    <property type="entry name" value="PTP_cat"/>
</dbReference>
<dbReference type="Pfam" id="PF00102">
    <property type="entry name" value="Y_phosphatase"/>
    <property type="match status" value="1"/>
</dbReference>